<keyword evidence="2" id="KW-1185">Reference proteome</keyword>
<proteinExistence type="predicted"/>
<dbReference type="EMBL" id="MU795038">
    <property type="protein sequence ID" value="KAJ3812002.1"/>
    <property type="molecule type" value="Genomic_DNA"/>
</dbReference>
<accession>A0ACC1U5B7</accession>
<protein>
    <submittedName>
        <fullName evidence="1">Uncharacterized protein</fullName>
    </submittedName>
</protein>
<name>A0ACC1U5B7_9AGAR</name>
<sequence length="704" mass="77408">MVVTWIITLSIILTLLVFPVASDWTSTPFNAPSYPLAVRTPYLSAWFPSPEGGVALNQAWPEFWTGATLGWAGFARVDGVAYSFLGESSVTNFTKATQVSAEFTSTRSIFVLSAGPVDLTVTFLSPIEPEDLVKQSFPFSYLSVSASSSDGSSHSVSVYTDITGEWLATDHTAAINWTTTTGDVLTHQSQLKNQTEYTEGDGRILQGSMFYSTRNVDGATYQTGSSTVVRSYFISNGKLANTRDTNYRAIDNDWPVFAFARSLGQVTKDTPQYAVFSVGHVRDPVIKYIQNNGVTFEGRSYYFWSTYSTISGAITAFLSDYTEALSRAKALDEKLQTAASSISSDYADIVALSMRQTFGATELTISGSPGAWNTDDVLMFIKEISSDGNVNTVDIIMPAWPAFMYLNPKLGEYLLLPLLQYQATGQYPNKWAVHDLGGFCSPIADGHDQGLDEKMPIEECGNMINMMLDYTQRTGDASLVKAYPIHLNQWAEYLVANTLFPANQLTTVDFDGPLPNQTNLAIKGIIGIQAMSVISRKYLDDAESADSYSSTAASYLKTWQNYGISSDDTHLVLEASLYGNQTSNVLAFNLAMDKLLGLDFIPDSVYSLRTYLAPIKSKYGFALDSRSTYTSTEWMIWTAMTTSTSVRDSFIKAIHNWVSSGKSKTPFTDRFGDATGSSSANKNRPVVGGNFALVYTKFLLFWEI</sequence>
<evidence type="ECO:0000313" key="1">
    <source>
        <dbReference type="EMBL" id="KAJ3812002.1"/>
    </source>
</evidence>
<reference evidence="1" key="1">
    <citation type="submission" date="2022-09" db="EMBL/GenBank/DDBJ databases">
        <title>A Global Phylogenomic Analysis of the Shiitake Genus Lentinula.</title>
        <authorList>
            <consortium name="DOE Joint Genome Institute"/>
            <person name="Sierra-Patev S."/>
            <person name="Min B."/>
            <person name="Naranjo-Ortiz M."/>
            <person name="Looney B."/>
            <person name="Konkel Z."/>
            <person name="Slot J.C."/>
            <person name="Sakamoto Y."/>
            <person name="Steenwyk J.L."/>
            <person name="Rokas A."/>
            <person name="Carro J."/>
            <person name="Camarero S."/>
            <person name="Ferreira P."/>
            <person name="Molpeceres G."/>
            <person name="Ruiz-Duenas F.J."/>
            <person name="Serrano A."/>
            <person name="Henrissat B."/>
            <person name="Drula E."/>
            <person name="Hughes K.W."/>
            <person name="Mata J.L."/>
            <person name="Ishikawa N.K."/>
            <person name="Vargas-Isla R."/>
            <person name="Ushijima S."/>
            <person name="Smith C.A."/>
            <person name="Ahrendt S."/>
            <person name="Andreopoulos W."/>
            <person name="He G."/>
            <person name="Labutti K."/>
            <person name="Lipzen A."/>
            <person name="Ng V."/>
            <person name="Riley R."/>
            <person name="Sandor L."/>
            <person name="Barry K."/>
            <person name="Martinez A.T."/>
            <person name="Xiao Y."/>
            <person name="Gibbons J.G."/>
            <person name="Terashima K."/>
            <person name="Grigoriev I.V."/>
            <person name="Hibbett D.S."/>
        </authorList>
    </citation>
    <scope>NUCLEOTIDE SEQUENCE</scope>
    <source>
        <strain evidence="1">TMI1499</strain>
    </source>
</reference>
<gene>
    <name evidence="1" type="ORF">F5876DRAFT_38400</name>
</gene>
<dbReference type="Proteomes" id="UP001163835">
    <property type="component" value="Unassembled WGS sequence"/>
</dbReference>
<organism evidence="1 2">
    <name type="scientific">Lentinula aff. lateritia</name>
    <dbReference type="NCBI Taxonomy" id="2804960"/>
    <lineage>
        <taxon>Eukaryota</taxon>
        <taxon>Fungi</taxon>
        <taxon>Dikarya</taxon>
        <taxon>Basidiomycota</taxon>
        <taxon>Agaricomycotina</taxon>
        <taxon>Agaricomycetes</taxon>
        <taxon>Agaricomycetidae</taxon>
        <taxon>Agaricales</taxon>
        <taxon>Marasmiineae</taxon>
        <taxon>Omphalotaceae</taxon>
        <taxon>Lentinula</taxon>
    </lineage>
</organism>
<comment type="caution">
    <text evidence="1">The sequence shown here is derived from an EMBL/GenBank/DDBJ whole genome shotgun (WGS) entry which is preliminary data.</text>
</comment>
<evidence type="ECO:0000313" key="2">
    <source>
        <dbReference type="Proteomes" id="UP001163835"/>
    </source>
</evidence>